<protein>
    <submittedName>
        <fullName evidence="1">Uncharacterized protein</fullName>
    </submittedName>
</protein>
<sequence length="103" mass="11346">MGTSNTSFKEYFRGDILLLQLMGLYSMGSILDNTEPNSHCWEAVPFIAGIGTMSFGVLFDLRNVYEVSKTDLLSSIEAGGEVLSTILTIHKVCSYTSYRTAYG</sequence>
<reference evidence="1" key="1">
    <citation type="submission" date="2020-07" db="EMBL/GenBank/DDBJ databases">
        <authorList>
            <person name="Ferguson B K."/>
        </authorList>
    </citation>
    <scope>NUCLEOTIDE SEQUENCE</scope>
    <source>
        <strain evidence="1">L06</strain>
    </source>
</reference>
<accession>A0A6V7JLH2</accession>
<gene>
    <name evidence="1" type="ORF">BBRV_LOCUS52159</name>
</gene>
<organism evidence="1">
    <name type="scientific">Bracon brevicornis</name>
    <dbReference type="NCBI Taxonomy" id="1563983"/>
    <lineage>
        <taxon>Eukaryota</taxon>
        <taxon>Metazoa</taxon>
        <taxon>Ecdysozoa</taxon>
        <taxon>Arthropoda</taxon>
        <taxon>Hexapoda</taxon>
        <taxon>Insecta</taxon>
        <taxon>Pterygota</taxon>
        <taxon>Neoptera</taxon>
        <taxon>Endopterygota</taxon>
        <taxon>Hymenoptera</taxon>
        <taxon>Apocrita</taxon>
        <taxon>Ichneumonoidea</taxon>
        <taxon>Braconidae</taxon>
        <taxon>Braconinae</taxon>
        <taxon>Bracon</taxon>
    </lineage>
</organism>
<dbReference type="AlphaFoldDB" id="A0A6V7JLH2"/>
<dbReference type="EMBL" id="CADCXW020000016">
    <property type="protein sequence ID" value="CAD1551215.1"/>
    <property type="molecule type" value="Genomic_DNA"/>
</dbReference>
<proteinExistence type="predicted"/>
<evidence type="ECO:0000313" key="1">
    <source>
        <dbReference type="EMBL" id="CAD1551215.1"/>
    </source>
</evidence>
<name>A0A6V7JLH2_9HYME</name>